<evidence type="ECO:0000313" key="2">
    <source>
        <dbReference type="Proteomes" id="UP000002274"/>
    </source>
</evidence>
<dbReference type="HOGENOM" id="CLU_3331573_0_0_3"/>
<dbReference type="Proteomes" id="UP000002274">
    <property type="component" value="Chromosome"/>
</dbReference>
<proteinExistence type="predicted"/>
<accession>A2C7W0</accession>
<gene>
    <name evidence="1" type="ordered locus">P9303_08191</name>
</gene>
<dbReference type="KEGG" id="pmf:P9303_08191"/>
<organism evidence="1 2">
    <name type="scientific">Prochlorococcus marinus (strain MIT 9303)</name>
    <dbReference type="NCBI Taxonomy" id="59922"/>
    <lineage>
        <taxon>Bacteria</taxon>
        <taxon>Bacillati</taxon>
        <taxon>Cyanobacteriota</taxon>
        <taxon>Cyanophyceae</taxon>
        <taxon>Synechococcales</taxon>
        <taxon>Prochlorococcaceae</taxon>
        <taxon>Prochlorococcus</taxon>
    </lineage>
</organism>
<dbReference type="AlphaFoldDB" id="A2C7W0"/>
<name>A2C7W0_PROM3</name>
<evidence type="ECO:0000313" key="1">
    <source>
        <dbReference type="EMBL" id="ABM77570.1"/>
    </source>
</evidence>
<protein>
    <submittedName>
        <fullName evidence="1">Uncharacterized protein</fullName>
    </submittedName>
</protein>
<dbReference type="EMBL" id="CP000554">
    <property type="protein sequence ID" value="ABM77570.1"/>
    <property type="molecule type" value="Genomic_DNA"/>
</dbReference>
<reference evidence="1 2" key="1">
    <citation type="journal article" date="2007" name="PLoS Genet.">
        <title>Patterns and implications of gene gain and loss in the evolution of Prochlorococcus.</title>
        <authorList>
            <person name="Kettler G.C."/>
            <person name="Martiny A.C."/>
            <person name="Huang K."/>
            <person name="Zucker J."/>
            <person name="Coleman M.L."/>
            <person name="Rodrigue S."/>
            <person name="Chen F."/>
            <person name="Lapidus A."/>
            <person name="Ferriera S."/>
            <person name="Johnson J."/>
            <person name="Steglich C."/>
            <person name="Church G.M."/>
            <person name="Richardson P."/>
            <person name="Chisholm S.W."/>
        </authorList>
    </citation>
    <scope>NUCLEOTIDE SEQUENCE [LARGE SCALE GENOMIC DNA]</scope>
    <source>
        <strain evidence="1 2">MIT 9303</strain>
    </source>
</reference>
<sequence length="38" mass="4070">MADSAFAFRFRQSFFPLSTLGKVTGVSSNPTSAVNQSD</sequence>